<protein>
    <submittedName>
        <fullName evidence="4">Uncharacterized protein</fullName>
    </submittedName>
</protein>
<gene>
    <name evidence="4" type="ORF">ACJMK2_038764</name>
</gene>
<feature type="signal peptide" evidence="3">
    <location>
        <begin position="1"/>
        <end position="22"/>
    </location>
</feature>
<organism evidence="4 5">
    <name type="scientific">Sinanodonta woodiana</name>
    <name type="common">Chinese pond mussel</name>
    <name type="synonym">Anodonta woodiana</name>
    <dbReference type="NCBI Taxonomy" id="1069815"/>
    <lineage>
        <taxon>Eukaryota</taxon>
        <taxon>Metazoa</taxon>
        <taxon>Spiralia</taxon>
        <taxon>Lophotrochozoa</taxon>
        <taxon>Mollusca</taxon>
        <taxon>Bivalvia</taxon>
        <taxon>Autobranchia</taxon>
        <taxon>Heteroconchia</taxon>
        <taxon>Palaeoheterodonta</taxon>
        <taxon>Unionida</taxon>
        <taxon>Unionoidea</taxon>
        <taxon>Unionidae</taxon>
        <taxon>Unioninae</taxon>
        <taxon>Sinanodonta</taxon>
    </lineage>
</organism>
<dbReference type="EMBL" id="JBJQND010000007">
    <property type="protein sequence ID" value="KAL3870720.1"/>
    <property type="molecule type" value="Genomic_DNA"/>
</dbReference>
<keyword evidence="5" id="KW-1185">Reference proteome</keyword>
<keyword evidence="3" id="KW-0732">Signal</keyword>
<comment type="subcellular location">
    <subcellularLocation>
        <location evidence="1">Secreted</location>
    </subcellularLocation>
</comment>
<dbReference type="Proteomes" id="UP001634394">
    <property type="component" value="Unassembled WGS sequence"/>
</dbReference>
<dbReference type="SUPFAM" id="SSF50242">
    <property type="entry name" value="TIMP-like"/>
    <property type="match status" value="1"/>
</dbReference>
<evidence type="ECO:0000313" key="4">
    <source>
        <dbReference type="EMBL" id="KAL3870720.1"/>
    </source>
</evidence>
<comment type="caution">
    <text evidence="4">The sequence shown here is derived from an EMBL/GenBank/DDBJ whole genome shotgun (WGS) entry which is preliminary data.</text>
</comment>
<sequence>MDRPVIFLQFLLMLMGARNVLSDCKCGKKSTIKEAICSGQTLIMASPESKEHIDANGNTVTNENDAYMTIYNMNLNVIYNEGLHKMGEKVNFELVTGRNAEHCGVELELNTDYYFAGTVLKGKNFLVHSCDYVEHVPWTEKTTEEIEQINDLLTRQIQLDCRKSCKIVTKFDVILVC</sequence>
<reference evidence="4 5" key="1">
    <citation type="submission" date="2024-11" db="EMBL/GenBank/DDBJ databases">
        <title>Chromosome-level genome assembly of the freshwater bivalve Anodonta woodiana.</title>
        <authorList>
            <person name="Chen X."/>
        </authorList>
    </citation>
    <scope>NUCLEOTIDE SEQUENCE [LARGE SCALE GENOMIC DNA]</scope>
    <source>
        <strain evidence="4">MN2024</strain>
        <tissue evidence="4">Gills</tissue>
    </source>
</reference>
<evidence type="ECO:0000256" key="1">
    <source>
        <dbReference type="ARBA" id="ARBA00004613"/>
    </source>
</evidence>
<feature type="chain" id="PRO_5044775510" evidence="3">
    <location>
        <begin position="23"/>
        <end position="177"/>
    </location>
</feature>
<evidence type="ECO:0000256" key="3">
    <source>
        <dbReference type="SAM" id="SignalP"/>
    </source>
</evidence>
<dbReference type="GO" id="GO:0005576">
    <property type="term" value="C:extracellular region"/>
    <property type="evidence" value="ECO:0007669"/>
    <property type="project" value="UniProtKB-SubCell"/>
</dbReference>
<keyword evidence="2" id="KW-0964">Secreted</keyword>
<accession>A0ABD3WB14</accession>
<proteinExistence type="predicted"/>
<dbReference type="AlphaFoldDB" id="A0ABD3WB14"/>
<evidence type="ECO:0000256" key="2">
    <source>
        <dbReference type="ARBA" id="ARBA00022525"/>
    </source>
</evidence>
<dbReference type="InterPro" id="IPR001820">
    <property type="entry name" value="TIMP"/>
</dbReference>
<dbReference type="Pfam" id="PF00965">
    <property type="entry name" value="TIMP"/>
    <property type="match status" value="1"/>
</dbReference>
<evidence type="ECO:0000313" key="5">
    <source>
        <dbReference type="Proteomes" id="UP001634394"/>
    </source>
</evidence>
<name>A0ABD3WB14_SINWO</name>
<dbReference type="Gene3D" id="2.40.50.120">
    <property type="match status" value="1"/>
</dbReference>
<dbReference type="InterPro" id="IPR008993">
    <property type="entry name" value="TIMP-like_OB-fold"/>
</dbReference>